<dbReference type="InterPro" id="IPR003806">
    <property type="entry name" value="ATP-grasp_PylC-type"/>
</dbReference>
<evidence type="ECO:0000256" key="3">
    <source>
        <dbReference type="PROSITE-ProRule" id="PRU00520"/>
    </source>
</evidence>
<organism evidence="7 8">
    <name type="scientific">Alkalicoccus saliphilus</name>
    <dbReference type="NCBI Taxonomy" id="200989"/>
    <lineage>
        <taxon>Bacteria</taxon>
        <taxon>Bacillati</taxon>
        <taxon>Bacillota</taxon>
        <taxon>Bacilli</taxon>
        <taxon>Bacillales</taxon>
        <taxon>Bacillaceae</taxon>
        <taxon>Alkalicoccus</taxon>
    </lineage>
</organism>
<dbReference type="RefSeq" id="WP_107584319.1">
    <property type="nucleotide sequence ID" value="NZ_PZJJ01000007.1"/>
</dbReference>
<name>A0A2T4U7M7_9BACI</name>
<dbReference type="PROSITE" id="PS50975">
    <property type="entry name" value="ATP_GRASP"/>
    <property type="match status" value="1"/>
</dbReference>
<dbReference type="InterPro" id="IPR036046">
    <property type="entry name" value="Acylphosphatase-like_dom_sf"/>
</dbReference>
<keyword evidence="2" id="KW-0547">Nucleotide-binding</keyword>
<keyword evidence="3" id="KW-0378">Hydrolase</keyword>
<dbReference type="Pfam" id="PF00708">
    <property type="entry name" value="Acylphosphatase"/>
    <property type="match status" value="1"/>
</dbReference>
<evidence type="ECO:0000256" key="1">
    <source>
        <dbReference type="ARBA" id="ARBA00015991"/>
    </source>
</evidence>
<evidence type="ECO:0000313" key="7">
    <source>
        <dbReference type="EMBL" id="PTL39408.1"/>
    </source>
</evidence>
<dbReference type="GO" id="GO:0005737">
    <property type="term" value="C:cytoplasm"/>
    <property type="evidence" value="ECO:0007669"/>
    <property type="project" value="TreeGrafter"/>
</dbReference>
<dbReference type="InterPro" id="IPR011761">
    <property type="entry name" value="ATP-grasp"/>
</dbReference>
<keyword evidence="2" id="KW-0067">ATP-binding</keyword>
<dbReference type="InterPro" id="IPR001792">
    <property type="entry name" value="Acylphosphatase-like_dom"/>
</dbReference>
<dbReference type="Pfam" id="PF02655">
    <property type="entry name" value="ATP-grasp_3"/>
    <property type="match status" value="1"/>
</dbReference>
<dbReference type="GO" id="GO:0009432">
    <property type="term" value="P:SOS response"/>
    <property type="evidence" value="ECO:0007669"/>
    <property type="project" value="TreeGrafter"/>
</dbReference>
<feature type="active site" evidence="3">
    <location>
        <position position="420"/>
    </location>
</feature>
<comment type="catalytic activity">
    <reaction evidence="3">
        <text>an acyl phosphate + H2O = a carboxylate + phosphate + H(+)</text>
        <dbReference type="Rhea" id="RHEA:14965"/>
        <dbReference type="ChEBI" id="CHEBI:15377"/>
        <dbReference type="ChEBI" id="CHEBI:15378"/>
        <dbReference type="ChEBI" id="CHEBI:29067"/>
        <dbReference type="ChEBI" id="CHEBI:43474"/>
        <dbReference type="ChEBI" id="CHEBI:59918"/>
        <dbReference type="EC" id="3.6.1.7"/>
    </reaction>
</comment>
<reference evidence="7 8" key="1">
    <citation type="submission" date="2018-03" db="EMBL/GenBank/DDBJ databases">
        <title>Alkalicoccus saliphilus sp. nov., isolated from a mineral pool.</title>
        <authorList>
            <person name="Zhao B."/>
        </authorList>
    </citation>
    <scope>NUCLEOTIDE SEQUENCE [LARGE SCALE GENOMIC DNA]</scope>
    <source>
        <strain evidence="7 8">6AG</strain>
    </source>
</reference>
<dbReference type="GO" id="GO:0018169">
    <property type="term" value="F:ribosomal S6-glutamic acid ligase activity"/>
    <property type="evidence" value="ECO:0007669"/>
    <property type="project" value="TreeGrafter"/>
</dbReference>
<feature type="domain" description="Acylphosphatase-like" evidence="6">
    <location>
        <begin position="387"/>
        <end position="474"/>
    </location>
</feature>
<dbReference type="GO" id="GO:0046872">
    <property type="term" value="F:metal ion binding"/>
    <property type="evidence" value="ECO:0007669"/>
    <property type="project" value="InterPro"/>
</dbReference>
<protein>
    <recommendedName>
        <fullName evidence="1 3">acylphosphatase</fullName>
        <ecNumber evidence="3">3.6.1.7</ecNumber>
    </recommendedName>
</protein>
<dbReference type="SUPFAM" id="SSF56059">
    <property type="entry name" value="Glutathione synthetase ATP-binding domain-like"/>
    <property type="match status" value="1"/>
</dbReference>
<keyword evidence="8" id="KW-1185">Reference proteome</keyword>
<dbReference type="Gene3D" id="3.30.70.100">
    <property type="match status" value="1"/>
</dbReference>
<dbReference type="PANTHER" id="PTHR21621">
    <property type="entry name" value="RIBOSOMAL PROTEIN S6 MODIFICATION PROTEIN"/>
    <property type="match status" value="1"/>
</dbReference>
<dbReference type="EMBL" id="PZJJ01000007">
    <property type="protein sequence ID" value="PTL39408.1"/>
    <property type="molecule type" value="Genomic_DNA"/>
</dbReference>
<comment type="caution">
    <text evidence="7">The sequence shown here is derived from an EMBL/GenBank/DDBJ whole genome shotgun (WGS) entry which is preliminary data.</text>
</comment>
<evidence type="ECO:0000259" key="5">
    <source>
        <dbReference type="PROSITE" id="PS50975"/>
    </source>
</evidence>
<evidence type="ECO:0000313" key="8">
    <source>
        <dbReference type="Proteomes" id="UP000240509"/>
    </source>
</evidence>
<sequence length="530" mass="60115">MIQETTYQWLSHLEGAVPKAGQGKRISTYTVALEGWRRGIRLRFYREFDEEMKLKVRYSLKHNDKEHHFALSKGDLVTDEAFDICDDKDLTKKYLAEAGVPTPLGRKFPEDSSNEEILAYGNELGYPLVLKPVSANGGKGVFANVREEQVLKEAIEYVRDELGYKEVIIETHIPGEKEFRVIVLGEIVLGAMHRIPANVVGDGQRTIRKLIQDKNKFRQLNPHLTSRMIRIDKEVLYMIDQAGYELDSVLEDGKRIYLRVQSNLSNGGDSVDVTEELSPELERIAIEATKAIPGLAQSGVDIIVDDETGAGSVIEVNSRPGLGGHLFPMLGTPRDFAKAFIDYYFPETADYPRSNLYFDFDNVIAPIKSRSATMVEVPKPPEGELYGKLYTVRGNVQGVGYRAWIKREALKRELHGYARNEADGSVSVVVCHPDKKKVETFKKVVIEGPEKAVVEEILEEEWTKPVRMGFATKQAKKKYNKGNYRGLSKSEYKKVARKYDQLVHSTTWKMTKPVRMTLDIIKKIIRKGKK</sequence>
<dbReference type="AlphaFoldDB" id="A0A2T4U7M7"/>
<accession>A0A2T4U7M7</accession>
<dbReference type="Proteomes" id="UP000240509">
    <property type="component" value="Unassembled WGS sequence"/>
</dbReference>
<dbReference type="GO" id="GO:0005524">
    <property type="term" value="F:ATP binding"/>
    <property type="evidence" value="ECO:0007669"/>
    <property type="project" value="UniProtKB-UniRule"/>
</dbReference>
<proteinExistence type="inferred from homology"/>
<comment type="similarity">
    <text evidence="4">Belongs to the acylphosphatase family.</text>
</comment>
<dbReference type="PANTHER" id="PTHR21621:SF0">
    <property type="entry name" value="BETA-CITRYLGLUTAMATE SYNTHASE B-RELATED"/>
    <property type="match status" value="1"/>
</dbReference>
<evidence type="ECO:0000256" key="2">
    <source>
        <dbReference type="PROSITE-ProRule" id="PRU00409"/>
    </source>
</evidence>
<dbReference type="EC" id="3.6.1.7" evidence="3"/>
<dbReference type="OrthoDB" id="9803907at2"/>
<dbReference type="Gene3D" id="3.30.470.20">
    <property type="entry name" value="ATP-grasp fold, B domain"/>
    <property type="match status" value="2"/>
</dbReference>
<feature type="domain" description="ATP-grasp" evidence="5">
    <location>
        <begin position="92"/>
        <end position="345"/>
    </location>
</feature>
<feature type="active site" evidence="3">
    <location>
        <position position="402"/>
    </location>
</feature>
<evidence type="ECO:0000259" key="6">
    <source>
        <dbReference type="PROSITE" id="PS51160"/>
    </source>
</evidence>
<dbReference type="GO" id="GO:0003998">
    <property type="term" value="F:acylphosphatase activity"/>
    <property type="evidence" value="ECO:0007669"/>
    <property type="project" value="UniProtKB-EC"/>
</dbReference>
<evidence type="ECO:0000256" key="4">
    <source>
        <dbReference type="RuleBase" id="RU004168"/>
    </source>
</evidence>
<gene>
    <name evidence="7" type="ORF">C6Y45_06150</name>
</gene>
<dbReference type="SUPFAM" id="SSF54975">
    <property type="entry name" value="Acylphosphatase/BLUF domain-like"/>
    <property type="match status" value="1"/>
</dbReference>
<dbReference type="PROSITE" id="PS51160">
    <property type="entry name" value="ACYLPHOSPHATASE_3"/>
    <property type="match status" value="1"/>
</dbReference>